<sequence>MTGRPRRAGTLRDLVDDVLVELRSRPARALLMAVAVGLSCGALISSVGISVAASSQIDADLAASTLDVVTVSAVPVAVAAATGGGTSAGAGVVGAGIFPADAGDRARAVDLVEGAGMRLELTGVTQTTVTRTQGETYRPGDFGAAGARVRVVGLDAGYLAAARVDVPADRSWHLDTGARVAFLGPRAAEVLGVPDVSNPVGVQVWVDGDAYDVLGIVRGGVAGLDDAVVVPYGRAVEQAGRDDRSTLLVRTVPGAGASVSHVIATAVRPDAPERLAASPVVGVDTLRRGVTTQLDRLAAWTGSVLLALTVLLIANSMVVAVTARAGEIGLRRALGFSRAAVAAVFLAEGGLVGLLGGLVGSAVASATVVATAAASGWSAVLDPWLVATGPALGATVGLAASVYPALRAARVSPALALRSD</sequence>
<evidence type="ECO:0000256" key="6">
    <source>
        <dbReference type="ARBA" id="ARBA00038076"/>
    </source>
</evidence>
<dbReference type="Proteomes" id="UP000289954">
    <property type="component" value="Unassembled WGS sequence"/>
</dbReference>
<dbReference type="PANTHER" id="PTHR30572">
    <property type="entry name" value="MEMBRANE COMPONENT OF TRANSPORTER-RELATED"/>
    <property type="match status" value="1"/>
</dbReference>
<dbReference type="Pfam" id="PF02687">
    <property type="entry name" value="FtsX"/>
    <property type="match status" value="1"/>
</dbReference>
<evidence type="ECO:0000256" key="2">
    <source>
        <dbReference type="ARBA" id="ARBA00022475"/>
    </source>
</evidence>
<proteinExistence type="inferred from homology"/>
<evidence type="ECO:0000313" key="10">
    <source>
        <dbReference type="Proteomes" id="UP000289954"/>
    </source>
</evidence>
<dbReference type="GO" id="GO:0005886">
    <property type="term" value="C:plasma membrane"/>
    <property type="evidence" value="ECO:0007669"/>
    <property type="project" value="UniProtKB-SubCell"/>
</dbReference>
<gene>
    <name evidence="9" type="ORF">CBZ_06540</name>
</gene>
<dbReference type="RefSeq" id="WP_130780203.1">
    <property type="nucleotide sequence ID" value="NZ_BIMR01000036.1"/>
</dbReference>
<feature type="domain" description="ABC3 transporter permease C-terminal" evidence="8">
    <location>
        <begin position="304"/>
        <end position="413"/>
    </location>
</feature>
<protein>
    <submittedName>
        <fullName evidence="9">ABC transporter permease</fullName>
    </submittedName>
</protein>
<evidence type="ECO:0000256" key="5">
    <source>
        <dbReference type="ARBA" id="ARBA00023136"/>
    </source>
</evidence>
<evidence type="ECO:0000256" key="1">
    <source>
        <dbReference type="ARBA" id="ARBA00004651"/>
    </source>
</evidence>
<dbReference type="EMBL" id="BIMR01000036">
    <property type="protein sequence ID" value="GCE75598.1"/>
    <property type="molecule type" value="Genomic_DNA"/>
</dbReference>
<keyword evidence="2" id="KW-1003">Cell membrane</keyword>
<comment type="subcellular location">
    <subcellularLocation>
        <location evidence="1">Cell membrane</location>
        <topology evidence="1">Multi-pass membrane protein</topology>
    </subcellularLocation>
</comment>
<comment type="similarity">
    <text evidence="6">Belongs to the ABC-4 integral membrane protein family.</text>
</comment>
<dbReference type="InterPro" id="IPR003838">
    <property type="entry name" value="ABC3_permease_C"/>
</dbReference>
<keyword evidence="5 7" id="KW-0472">Membrane</keyword>
<name>A0A402DNC1_9CELL</name>
<keyword evidence="4 7" id="KW-1133">Transmembrane helix</keyword>
<dbReference type="InterPro" id="IPR050250">
    <property type="entry name" value="Macrolide_Exporter_MacB"/>
</dbReference>
<keyword evidence="10" id="KW-1185">Reference proteome</keyword>
<dbReference type="OrthoDB" id="9780560at2"/>
<dbReference type="AlphaFoldDB" id="A0A402DNC1"/>
<evidence type="ECO:0000256" key="3">
    <source>
        <dbReference type="ARBA" id="ARBA00022692"/>
    </source>
</evidence>
<feature type="transmembrane region" description="Helical" evidence="7">
    <location>
        <begin position="384"/>
        <end position="406"/>
    </location>
</feature>
<evidence type="ECO:0000256" key="7">
    <source>
        <dbReference type="SAM" id="Phobius"/>
    </source>
</evidence>
<evidence type="ECO:0000313" key="9">
    <source>
        <dbReference type="EMBL" id="GCE75598.1"/>
    </source>
</evidence>
<evidence type="ECO:0000256" key="4">
    <source>
        <dbReference type="ARBA" id="ARBA00022989"/>
    </source>
</evidence>
<feature type="transmembrane region" description="Helical" evidence="7">
    <location>
        <begin position="339"/>
        <end position="364"/>
    </location>
</feature>
<dbReference type="GO" id="GO:0022857">
    <property type="term" value="F:transmembrane transporter activity"/>
    <property type="evidence" value="ECO:0007669"/>
    <property type="project" value="TreeGrafter"/>
</dbReference>
<reference evidence="9 10" key="1">
    <citation type="submission" date="2019-01" db="EMBL/GenBank/DDBJ databases">
        <title>Draft genome sequence of Cellulomonas takizawaensis strain TKZ-21.</title>
        <authorList>
            <person name="Yamamura H."/>
            <person name="Hayashi T."/>
            <person name="Hamada M."/>
            <person name="Serisawa Y."/>
            <person name="Matsuyama K."/>
            <person name="Nakagawa Y."/>
            <person name="Otoguro M."/>
            <person name="Yanagida F."/>
            <person name="Hayakawa M."/>
        </authorList>
    </citation>
    <scope>NUCLEOTIDE SEQUENCE [LARGE SCALE GENOMIC DNA]</scope>
    <source>
        <strain evidence="9 10">NBRC12680</strain>
    </source>
</reference>
<keyword evidence="3 7" id="KW-0812">Transmembrane</keyword>
<comment type="caution">
    <text evidence="9">The sequence shown here is derived from an EMBL/GenBank/DDBJ whole genome shotgun (WGS) entry which is preliminary data.</text>
</comment>
<feature type="transmembrane region" description="Helical" evidence="7">
    <location>
        <begin position="297"/>
        <end position="318"/>
    </location>
</feature>
<evidence type="ECO:0000259" key="8">
    <source>
        <dbReference type="Pfam" id="PF02687"/>
    </source>
</evidence>
<feature type="transmembrane region" description="Helical" evidence="7">
    <location>
        <begin position="29"/>
        <end position="53"/>
    </location>
</feature>
<dbReference type="PANTHER" id="PTHR30572:SF4">
    <property type="entry name" value="ABC TRANSPORTER PERMEASE YTRF"/>
    <property type="match status" value="1"/>
</dbReference>
<organism evidence="9 10">
    <name type="scientific">Cellulomonas biazotea</name>
    <dbReference type="NCBI Taxonomy" id="1709"/>
    <lineage>
        <taxon>Bacteria</taxon>
        <taxon>Bacillati</taxon>
        <taxon>Actinomycetota</taxon>
        <taxon>Actinomycetes</taxon>
        <taxon>Micrococcales</taxon>
        <taxon>Cellulomonadaceae</taxon>
        <taxon>Cellulomonas</taxon>
    </lineage>
</organism>
<accession>A0A402DNC1</accession>